<dbReference type="Pfam" id="PF08906">
    <property type="entry name" value="T6SS_Tdi1_C"/>
    <property type="match status" value="1"/>
</dbReference>
<dbReference type="InterPro" id="IPR015002">
    <property type="entry name" value="T6SS_Tdi1_C"/>
</dbReference>
<evidence type="ECO:0000259" key="1">
    <source>
        <dbReference type="Pfam" id="PF08887"/>
    </source>
</evidence>
<gene>
    <name evidence="3" type="ORF">QL112_015365</name>
</gene>
<dbReference type="Pfam" id="PF08887">
    <property type="entry name" value="GAD-like"/>
    <property type="match status" value="1"/>
</dbReference>
<organism evidence="3 4">
    <name type="scientific">Xenorhabdus griffiniae</name>
    <dbReference type="NCBI Taxonomy" id="351672"/>
    <lineage>
        <taxon>Bacteria</taxon>
        <taxon>Pseudomonadati</taxon>
        <taxon>Pseudomonadota</taxon>
        <taxon>Gammaproteobacteria</taxon>
        <taxon>Enterobacterales</taxon>
        <taxon>Morganellaceae</taxon>
        <taxon>Xenorhabdus</taxon>
    </lineage>
</organism>
<keyword evidence="4" id="KW-1185">Reference proteome</keyword>
<protein>
    <submittedName>
        <fullName evidence="3">GAD-like domain-containing protein</fullName>
    </submittedName>
</protein>
<dbReference type="RefSeq" id="WP_189760694.1">
    <property type="nucleotide sequence ID" value="NZ_CAWPOC010000253.1"/>
</dbReference>
<dbReference type="EMBL" id="CP133647">
    <property type="protein sequence ID" value="WNH01193.1"/>
    <property type="molecule type" value="Genomic_DNA"/>
</dbReference>
<evidence type="ECO:0000313" key="3">
    <source>
        <dbReference type="EMBL" id="WNH01193.1"/>
    </source>
</evidence>
<accession>A0ABY9XF29</accession>
<reference evidence="3 4" key="1">
    <citation type="journal article" date="2023" name="Access Microbiol">
        <title>The genome of a steinernematid-associated Pseudomonas piscis bacterium encodes the biosynthesis of insect toxins.</title>
        <authorList>
            <person name="Awori R.M."/>
            <person name="Hendre P."/>
            <person name="Amugune N.O."/>
        </authorList>
    </citation>
    <scope>NUCLEOTIDE SEQUENCE [LARGE SCALE GENOMIC DNA]</scope>
    <source>
        <strain evidence="3 4">97</strain>
    </source>
</reference>
<dbReference type="GeneID" id="88856964"/>
<evidence type="ECO:0000259" key="2">
    <source>
        <dbReference type="Pfam" id="PF08906"/>
    </source>
</evidence>
<dbReference type="InterPro" id="IPR014983">
    <property type="entry name" value="GAD-rel"/>
</dbReference>
<name>A0ABY9XF29_9GAMM</name>
<proteinExistence type="predicted"/>
<sequence>MRDKYFEYFIKKMGEATQHRSVAMSSIHKWQDKLPKKLLYYWETEGWNNYHDGLFSIVNPEDYEDIVDMWLEDTPFESMDSYHVIARSGFGKLYLCGEETGTNLSISCLFNTITFDKDNFYKKDDNQFSLDISGCFSAETPESNDLKGGTKKGIFAQAVKKYGPLNENEIFGFEPAIVLGGEIKLENVRKLDMHIHLDILRQFADPDIQEI</sequence>
<feature type="domain" description="T6SS immunity protein Tdi1 C-terminal" evidence="2">
    <location>
        <begin position="145"/>
        <end position="203"/>
    </location>
</feature>
<dbReference type="Proteomes" id="UP001300348">
    <property type="component" value="Chromosome"/>
</dbReference>
<evidence type="ECO:0000313" key="4">
    <source>
        <dbReference type="Proteomes" id="UP001300348"/>
    </source>
</evidence>
<feature type="domain" description="GAD-related" evidence="1">
    <location>
        <begin position="5"/>
        <end position="108"/>
    </location>
</feature>